<dbReference type="RefSeq" id="WP_085891671.1">
    <property type="nucleotide sequence ID" value="NZ_FWFL01000003.1"/>
</dbReference>
<dbReference type="EMBL" id="FWFL01000003">
    <property type="protein sequence ID" value="SLN30409.1"/>
    <property type="molecule type" value="Genomic_DNA"/>
</dbReference>
<gene>
    <name evidence="1" type="ORF">PEL8287_01420</name>
</gene>
<evidence type="ECO:0000313" key="1">
    <source>
        <dbReference type="EMBL" id="SLN30409.1"/>
    </source>
</evidence>
<dbReference type="AlphaFoldDB" id="A0A1Y5S285"/>
<evidence type="ECO:0000313" key="2">
    <source>
        <dbReference type="Proteomes" id="UP000193827"/>
    </source>
</evidence>
<name>A0A1Y5S285_9RHOB</name>
<keyword evidence="2" id="KW-1185">Reference proteome</keyword>
<reference evidence="1 2" key="1">
    <citation type="submission" date="2017-03" db="EMBL/GenBank/DDBJ databases">
        <authorList>
            <person name="Afonso C.L."/>
            <person name="Miller P.J."/>
            <person name="Scott M.A."/>
            <person name="Spackman E."/>
            <person name="Goraichik I."/>
            <person name="Dimitrov K.M."/>
            <person name="Suarez D.L."/>
            <person name="Swayne D.E."/>
        </authorList>
    </citation>
    <scope>NUCLEOTIDE SEQUENCE [LARGE SCALE GENOMIC DNA]</scope>
    <source>
        <strain evidence="1 2">CECT 8287</strain>
    </source>
</reference>
<proteinExistence type="predicted"/>
<accession>A0A1Y5S285</accession>
<evidence type="ECO:0008006" key="3">
    <source>
        <dbReference type="Google" id="ProtNLM"/>
    </source>
</evidence>
<dbReference type="Proteomes" id="UP000193827">
    <property type="component" value="Unassembled WGS sequence"/>
</dbReference>
<organism evidence="1 2">
    <name type="scientific">Roseovarius litorisediminis</name>
    <dbReference type="NCBI Taxonomy" id="1312363"/>
    <lineage>
        <taxon>Bacteria</taxon>
        <taxon>Pseudomonadati</taxon>
        <taxon>Pseudomonadota</taxon>
        <taxon>Alphaproteobacteria</taxon>
        <taxon>Rhodobacterales</taxon>
        <taxon>Roseobacteraceae</taxon>
        <taxon>Roseovarius</taxon>
    </lineage>
</organism>
<dbReference type="OrthoDB" id="7867799at2"/>
<sequence length="75" mass="8500">MTYVSTKSYTISIRGAFGAFGAAILRWFEAYADTRVSPRRKQIEALEAKSDAELAGMGLSRDQIAYYVFRDVFYT</sequence>
<protein>
    <recommendedName>
        <fullName evidence="3">DUF1127 domain-containing protein</fullName>
    </recommendedName>
</protein>